<evidence type="ECO:0000313" key="2">
    <source>
        <dbReference type="RefSeq" id="XP_075112913.1"/>
    </source>
</evidence>
<proteinExistence type="predicted"/>
<accession>A0AC58UTU5</accession>
<sequence length="482" mass="56175">MKDISDLKAPGYDGFNALFFKKTWQIVGEDITMAVMEFFEIVQMHKPINCTAITLVPKVRNPMSVKEYRPISCCTVLYKVISKVITRRLQKVMDDLVDNTQSAFVSGRVITDNIILSHELVKGYGRRGVSPRCMMKLDIQKAYDSIEWPFMEQVLNALAFLDKFVKWIGMGDIVSIKLLLQCFMEFSNASGLVINKHKSSIFFGGVTQTDQEEITEFLGIKKGELPVRVQLIKIVLFSIQTYWAQIFVLPKKITKLIEAMCRSFLWTRDGSISKKALLAWDKVCLPKSAGGFNIMNIAMWNKATICKQFWNLCKEKKKLWIQWIHSYYIKGRHIWDVQLKQASWMVQKIIKAKETFMEAGLSYEDIMNMQSCSIKNIYHRLRGRFEKVDQECVLCKQANETIQHLFFECTYAKALWSTLLTWQGIRRPIAGWDEELRWAERKTKRNTAAAELYKMTVAATIYHVWQEMNTKFFKQRRQVGKQ</sequence>
<dbReference type="Proteomes" id="UP000790787">
    <property type="component" value="Chromosome 7"/>
</dbReference>
<reference evidence="1" key="1">
    <citation type="journal article" date="2014" name="Nat. Commun.">
        <title>The tobacco genome sequence and its comparison with those of tomato and potato.</title>
        <authorList>
            <person name="Sierro N."/>
            <person name="Battey J.N."/>
            <person name="Ouadi S."/>
            <person name="Bakaher N."/>
            <person name="Bovet L."/>
            <person name="Willig A."/>
            <person name="Goepfert S."/>
            <person name="Peitsch M.C."/>
            <person name="Ivanov N.V."/>
        </authorList>
    </citation>
    <scope>NUCLEOTIDE SEQUENCE [LARGE SCALE GENOMIC DNA]</scope>
</reference>
<keyword evidence="1" id="KW-1185">Reference proteome</keyword>
<reference evidence="2" key="2">
    <citation type="submission" date="2025-08" db="UniProtKB">
        <authorList>
            <consortium name="RefSeq"/>
        </authorList>
    </citation>
    <scope>IDENTIFICATION</scope>
    <source>
        <tissue evidence="2">Leaf</tissue>
    </source>
</reference>
<gene>
    <name evidence="2" type="primary">LOC142182612</name>
</gene>
<evidence type="ECO:0000313" key="1">
    <source>
        <dbReference type="Proteomes" id="UP000790787"/>
    </source>
</evidence>
<name>A0AC58UTU5_TOBAC</name>
<organism evidence="1 2">
    <name type="scientific">Nicotiana tabacum</name>
    <name type="common">Common tobacco</name>
    <dbReference type="NCBI Taxonomy" id="4097"/>
    <lineage>
        <taxon>Eukaryota</taxon>
        <taxon>Viridiplantae</taxon>
        <taxon>Streptophyta</taxon>
        <taxon>Embryophyta</taxon>
        <taxon>Tracheophyta</taxon>
        <taxon>Spermatophyta</taxon>
        <taxon>Magnoliopsida</taxon>
        <taxon>eudicotyledons</taxon>
        <taxon>Gunneridae</taxon>
        <taxon>Pentapetalae</taxon>
        <taxon>asterids</taxon>
        <taxon>lamiids</taxon>
        <taxon>Solanales</taxon>
        <taxon>Solanaceae</taxon>
        <taxon>Nicotianoideae</taxon>
        <taxon>Nicotianeae</taxon>
        <taxon>Nicotiana</taxon>
    </lineage>
</organism>
<protein>
    <submittedName>
        <fullName evidence="2">Uncharacterized protein LOC142182612</fullName>
    </submittedName>
</protein>
<dbReference type="RefSeq" id="XP_075112913.1">
    <property type="nucleotide sequence ID" value="XM_075256812.1"/>
</dbReference>